<proteinExistence type="inferred from homology"/>
<dbReference type="InterPro" id="IPR003691">
    <property type="entry name" value="FluC"/>
</dbReference>
<comment type="catalytic activity">
    <reaction evidence="8">
        <text>fluoride(in) = fluoride(out)</text>
        <dbReference type="Rhea" id="RHEA:76159"/>
        <dbReference type="ChEBI" id="CHEBI:17051"/>
    </reaction>
    <physiologicalReaction direction="left-to-right" evidence="8">
        <dbReference type="Rhea" id="RHEA:76160"/>
    </physiologicalReaction>
</comment>
<dbReference type="PANTHER" id="PTHR28259">
    <property type="entry name" value="FLUORIDE EXPORT PROTEIN 1-RELATED"/>
    <property type="match status" value="1"/>
</dbReference>
<comment type="similarity">
    <text evidence="7 10">Belongs to the fluoride channel Fluc/FEX (TC 1.A.43) family.</text>
</comment>
<evidence type="ECO:0000256" key="7">
    <source>
        <dbReference type="ARBA" id="ARBA00035120"/>
    </source>
</evidence>
<sequence length="167" mass="17892">MPVGEPVSDDITRHPIDPDVDLHVPEQRFELRRAPWAVLAAISAGGVAGTLARYGLTVAFPHRLGGFPWATFVINVAGCLLIGVLMVAINEAGRVHRLVRPFLGVGVLGGFTTFSAYIVDTQQAIAWGTPATGLAYLAATLGGALLAVYAGVNLARRFLRHREERPR</sequence>
<dbReference type="Proteomes" id="UP000805614">
    <property type="component" value="Unassembled WGS sequence"/>
</dbReference>
<evidence type="ECO:0000256" key="4">
    <source>
        <dbReference type="ARBA" id="ARBA00022989"/>
    </source>
</evidence>
<evidence type="ECO:0000313" key="11">
    <source>
        <dbReference type="EMBL" id="MBC6466415.1"/>
    </source>
</evidence>
<evidence type="ECO:0000256" key="2">
    <source>
        <dbReference type="ARBA" id="ARBA00022475"/>
    </source>
</evidence>
<evidence type="ECO:0000256" key="3">
    <source>
        <dbReference type="ARBA" id="ARBA00022692"/>
    </source>
</evidence>
<keyword evidence="10" id="KW-0915">Sodium</keyword>
<protein>
    <recommendedName>
        <fullName evidence="10">Fluoride-specific ion channel FluC</fullName>
    </recommendedName>
</protein>
<dbReference type="PANTHER" id="PTHR28259:SF1">
    <property type="entry name" value="FLUORIDE EXPORT PROTEIN 1-RELATED"/>
    <property type="match status" value="1"/>
</dbReference>
<comment type="subcellular location">
    <subcellularLocation>
        <location evidence="1 10">Cell membrane</location>
        <topology evidence="1 10">Multi-pass membrane protein</topology>
    </subcellularLocation>
</comment>
<feature type="transmembrane region" description="Helical" evidence="10">
    <location>
        <begin position="36"/>
        <end position="55"/>
    </location>
</feature>
<evidence type="ECO:0000256" key="1">
    <source>
        <dbReference type="ARBA" id="ARBA00004651"/>
    </source>
</evidence>
<evidence type="ECO:0000256" key="5">
    <source>
        <dbReference type="ARBA" id="ARBA00023136"/>
    </source>
</evidence>
<keyword evidence="12" id="KW-1185">Reference proteome</keyword>
<accession>A0ABR7LNI6</accession>
<evidence type="ECO:0000256" key="6">
    <source>
        <dbReference type="ARBA" id="ARBA00023303"/>
    </source>
</evidence>
<dbReference type="EMBL" id="JABVEC010000008">
    <property type="protein sequence ID" value="MBC6466415.1"/>
    <property type="molecule type" value="Genomic_DNA"/>
</dbReference>
<dbReference type="HAMAP" id="MF_00454">
    <property type="entry name" value="FluC"/>
    <property type="match status" value="1"/>
</dbReference>
<organism evidence="11 12">
    <name type="scientific">Actinomadura alba</name>
    <dbReference type="NCBI Taxonomy" id="406431"/>
    <lineage>
        <taxon>Bacteria</taxon>
        <taxon>Bacillati</taxon>
        <taxon>Actinomycetota</taxon>
        <taxon>Actinomycetes</taxon>
        <taxon>Streptosporangiales</taxon>
        <taxon>Thermomonosporaceae</taxon>
        <taxon>Actinomadura</taxon>
    </lineage>
</organism>
<dbReference type="Pfam" id="PF02537">
    <property type="entry name" value="CRCB"/>
    <property type="match status" value="1"/>
</dbReference>
<keyword evidence="2 10" id="KW-1003">Cell membrane</keyword>
<feature type="transmembrane region" description="Helical" evidence="10">
    <location>
        <begin position="101"/>
        <end position="119"/>
    </location>
</feature>
<keyword evidence="6 10" id="KW-0407">Ion channel</keyword>
<evidence type="ECO:0000313" key="12">
    <source>
        <dbReference type="Proteomes" id="UP000805614"/>
    </source>
</evidence>
<name>A0ABR7LNI6_9ACTN</name>
<reference evidence="11 12" key="1">
    <citation type="submission" date="2020-06" db="EMBL/GenBank/DDBJ databases">
        <title>Actinomadura xiongansis sp. nov., isolated from soil of Baiyangdian.</title>
        <authorList>
            <person name="Zhang X."/>
        </authorList>
    </citation>
    <scope>NUCLEOTIDE SEQUENCE [LARGE SCALE GENOMIC DNA]</scope>
    <source>
        <strain evidence="11 12">HBUM206468</strain>
    </source>
</reference>
<gene>
    <name evidence="10" type="primary">fluC</name>
    <name evidence="10" type="synonym">crcB</name>
    <name evidence="11" type="ORF">HKK74_13000</name>
</gene>
<comment type="activity regulation">
    <text evidence="10">Na(+) is not transported, but it plays an essential structural role and its presence is essential for fluoride channel function.</text>
</comment>
<evidence type="ECO:0000256" key="8">
    <source>
        <dbReference type="ARBA" id="ARBA00035585"/>
    </source>
</evidence>
<feature type="binding site" evidence="10">
    <location>
        <position position="109"/>
    </location>
    <ligand>
        <name>Na(+)</name>
        <dbReference type="ChEBI" id="CHEBI:29101"/>
        <note>structural</note>
    </ligand>
</feature>
<keyword evidence="10" id="KW-0479">Metal-binding</keyword>
<comment type="function">
    <text evidence="9 10">Fluoride-specific ion channel. Important for reducing fluoride concentration in the cell, thus reducing its toxicity.</text>
</comment>
<feature type="binding site" evidence="10">
    <location>
        <position position="112"/>
    </location>
    <ligand>
        <name>Na(+)</name>
        <dbReference type="ChEBI" id="CHEBI:29101"/>
        <note>structural</note>
    </ligand>
</feature>
<evidence type="ECO:0000256" key="10">
    <source>
        <dbReference type="HAMAP-Rule" id="MF_00454"/>
    </source>
</evidence>
<feature type="transmembrane region" description="Helical" evidence="10">
    <location>
        <begin position="134"/>
        <end position="155"/>
    </location>
</feature>
<comment type="caution">
    <text evidence="11">The sequence shown here is derived from an EMBL/GenBank/DDBJ whole genome shotgun (WGS) entry which is preliminary data.</text>
</comment>
<feature type="transmembrane region" description="Helical" evidence="10">
    <location>
        <begin position="67"/>
        <end position="89"/>
    </location>
</feature>
<keyword evidence="4 10" id="KW-1133">Transmembrane helix</keyword>
<keyword evidence="5 10" id="KW-0472">Membrane</keyword>
<keyword evidence="10" id="KW-0406">Ion transport</keyword>
<evidence type="ECO:0000256" key="9">
    <source>
        <dbReference type="ARBA" id="ARBA00049940"/>
    </source>
</evidence>
<keyword evidence="3 10" id="KW-0812">Transmembrane</keyword>
<keyword evidence="10" id="KW-0813">Transport</keyword>